<gene>
    <name evidence="3" type="ORF">LPTSP2_38300</name>
</gene>
<dbReference type="InterPro" id="IPR010982">
    <property type="entry name" value="Lambda_DNA-bd_dom_sf"/>
</dbReference>
<dbReference type="SUPFAM" id="SSF47413">
    <property type="entry name" value="lambda repressor-like DNA-binding domains"/>
    <property type="match status" value="1"/>
</dbReference>
<organism evidence="3 4">
    <name type="scientific">Leptospira ellinghausenii</name>
    <dbReference type="NCBI Taxonomy" id="1917822"/>
    <lineage>
        <taxon>Bacteria</taxon>
        <taxon>Pseudomonadati</taxon>
        <taxon>Spirochaetota</taxon>
        <taxon>Spirochaetia</taxon>
        <taxon>Leptospirales</taxon>
        <taxon>Leptospiraceae</taxon>
        <taxon>Leptospira</taxon>
    </lineage>
</organism>
<feature type="domain" description="HTH cro/C1-type" evidence="2">
    <location>
        <begin position="11"/>
        <end position="69"/>
    </location>
</feature>
<evidence type="ECO:0000313" key="3">
    <source>
        <dbReference type="EMBL" id="GBF44527.1"/>
    </source>
</evidence>
<dbReference type="Proteomes" id="UP000245206">
    <property type="component" value="Unassembled WGS sequence"/>
</dbReference>
<evidence type="ECO:0000256" key="1">
    <source>
        <dbReference type="ARBA" id="ARBA00023125"/>
    </source>
</evidence>
<evidence type="ECO:0000259" key="2">
    <source>
        <dbReference type="PROSITE" id="PS50943"/>
    </source>
</evidence>
<dbReference type="PANTHER" id="PTHR46558">
    <property type="entry name" value="TRACRIPTIONAL REGULATORY PROTEIN-RELATED-RELATED"/>
    <property type="match status" value="1"/>
</dbReference>
<dbReference type="PANTHER" id="PTHR46558:SF11">
    <property type="entry name" value="HTH-TYPE TRANSCRIPTIONAL REGULATOR XRE"/>
    <property type="match status" value="1"/>
</dbReference>
<name>A0A2P2DIP2_9LEPT</name>
<dbReference type="PROSITE" id="PS50943">
    <property type="entry name" value="HTH_CROC1"/>
    <property type="match status" value="1"/>
</dbReference>
<sequence length="133" mass="15271">MSINEIVALKIRELRESSFSGKGISQTELAKKLNKTPNTISRWETGEYKPRIEDLYELAKFFKVSILTFLPGDTVGTEKDQKIDMMFRGMSGLSDKELNEISNYLEFYIAKKQLNAIQKKSPGRKRKDESNTV</sequence>
<comment type="caution">
    <text evidence="3">The sequence shown here is derived from an EMBL/GenBank/DDBJ whole genome shotgun (WGS) entry which is preliminary data.</text>
</comment>
<dbReference type="AlphaFoldDB" id="A0A2P2DIP2"/>
<dbReference type="Gene3D" id="1.10.260.40">
    <property type="entry name" value="lambda repressor-like DNA-binding domains"/>
    <property type="match status" value="1"/>
</dbReference>
<dbReference type="GO" id="GO:0003677">
    <property type="term" value="F:DNA binding"/>
    <property type="evidence" value="ECO:0007669"/>
    <property type="project" value="UniProtKB-KW"/>
</dbReference>
<dbReference type="EMBL" id="BFAZ01000014">
    <property type="protein sequence ID" value="GBF44527.1"/>
    <property type="molecule type" value="Genomic_DNA"/>
</dbReference>
<dbReference type="InterPro" id="IPR001387">
    <property type="entry name" value="Cro/C1-type_HTH"/>
</dbReference>
<dbReference type="OrthoDB" id="9812495at2"/>
<protein>
    <submittedName>
        <fullName evidence="3">DNA-binding helix-turn-helix protein</fullName>
    </submittedName>
</protein>
<dbReference type="SMART" id="SM00530">
    <property type="entry name" value="HTH_XRE"/>
    <property type="match status" value="1"/>
</dbReference>
<dbReference type="CDD" id="cd00093">
    <property type="entry name" value="HTH_XRE"/>
    <property type="match status" value="1"/>
</dbReference>
<keyword evidence="1 3" id="KW-0238">DNA-binding</keyword>
<evidence type="ECO:0000313" key="4">
    <source>
        <dbReference type="Proteomes" id="UP000245206"/>
    </source>
</evidence>
<accession>A0A2P2DIP2</accession>
<dbReference type="RefSeq" id="WP_108961496.1">
    <property type="nucleotide sequence ID" value="NZ_BFAZ01000014.1"/>
</dbReference>
<keyword evidence="4" id="KW-1185">Reference proteome</keyword>
<dbReference type="Pfam" id="PF01381">
    <property type="entry name" value="HTH_3"/>
    <property type="match status" value="1"/>
</dbReference>
<proteinExistence type="predicted"/>
<reference evidence="4" key="1">
    <citation type="journal article" date="2019" name="Microbiol. Immunol.">
        <title>Molecular and phenotypic characterization of Leptospira johnsonii sp. nov., Leptospira ellinghausenii sp. nov. and Leptospira ryugenii sp. nov. isolated from soil and water in Japan.</title>
        <authorList>
            <person name="Masuzawa T."/>
            <person name="Saito M."/>
            <person name="Nakao R."/>
            <person name="Nikaido Y."/>
            <person name="Matsumoto M."/>
            <person name="Ogawa M."/>
            <person name="Yokoyama M."/>
            <person name="Hidaka Y."/>
            <person name="Tomita J."/>
            <person name="Sakakibara K."/>
            <person name="Suzuki K."/>
            <person name="Yasuda S."/>
            <person name="Sato H."/>
            <person name="Yamaguchi M."/>
            <person name="Yoshida S.I."/>
            <person name="Koizumi N."/>
            <person name="Kawamura Y."/>
        </authorList>
    </citation>
    <scope>NUCLEOTIDE SEQUENCE [LARGE SCALE GENOMIC DNA]</scope>
    <source>
        <strain evidence="4">E18</strain>
    </source>
</reference>